<dbReference type="Gene3D" id="3.40.1170.60">
    <property type="match status" value="1"/>
</dbReference>
<organism evidence="3 4">
    <name type="scientific">Leifsonella bigeumensis</name>
    <dbReference type="NCBI Taxonomy" id="433643"/>
    <lineage>
        <taxon>Bacteria</taxon>
        <taxon>Bacillati</taxon>
        <taxon>Actinomycetota</taxon>
        <taxon>Actinomycetes</taxon>
        <taxon>Micrococcales</taxon>
        <taxon>Microbacteriaceae</taxon>
        <taxon>Leifsonella</taxon>
    </lineage>
</organism>
<dbReference type="RefSeq" id="WP_344756334.1">
    <property type="nucleotide sequence ID" value="NZ_BAABAE010000003.1"/>
</dbReference>
<comment type="caution">
    <text evidence="3">The sequence shown here is derived from an EMBL/GenBank/DDBJ whole genome shotgun (WGS) entry which is preliminary data.</text>
</comment>
<dbReference type="CDD" id="cd03468">
    <property type="entry name" value="PolY_like"/>
    <property type="match status" value="1"/>
</dbReference>
<evidence type="ECO:0000256" key="1">
    <source>
        <dbReference type="ARBA" id="ARBA00022763"/>
    </source>
</evidence>
<dbReference type="Pfam" id="PF00817">
    <property type="entry name" value="IMS"/>
    <property type="match status" value="1"/>
</dbReference>
<protein>
    <submittedName>
        <fullName evidence="3">DNA polymerase Y family protein</fullName>
    </submittedName>
</protein>
<dbReference type="PANTHER" id="PTHR35369">
    <property type="entry name" value="BLR3025 PROTEIN-RELATED"/>
    <property type="match status" value="1"/>
</dbReference>
<proteinExistence type="predicted"/>
<dbReference type="EMBL" id="BAABAE010000003">
    <property type="protein sequence ID" value="GAA3744886.1"/>
    <property type="molecule type" value="Genomic_DNA"/>
</dbReference>
<dbReference type="Proteomes" id="UP001501004">
    <property type="component" value="Unassembled WGS sequence"/>
</dbReference>
<gene>
    <name evidence="3" type="ORF">GCM10022239_20560</name>
</gene>
<sequence>MPVADLAPERVLLLWCPDWPVEAALRMQGPAVRDQAPDVPIAVIEAGRVYASSTSARAEGVVRGLKLREAQARCPALLVTPWRPEDDARAFEPVLVAIEELMPGVEALRPGVCAIRVRGPAAYYGGEEEAALWLLDRLDELGVPGTRIGIADGVFTAEQAARQRPVQRWAQRIRIVPAGAAAGYLAPLPVAVLDDAPVVTLLRRLGVYTLGDFASLAADDVRDRLGEQGARLHALASGLDSRPVQARVPPHDLGCSIDFEPAIDRIDQVAFGVRALADRFVAGLTTARLVCTSLRIELDAERGELSARTWLHPRSFTPSDVVDRVRWQLQGGASEVGLRSGIVAVRLEPATVDSIGNHEEGLFGGGPDERIHHALSRVQGMLGRTAVLTGAIGGGRGPADRATLVPWGDRLVHEREPSPPWPGRLPDPAPSTVFEPPRPVSVFTASGDELAVDERGAITAPPATVSSGRATLRVAAWAGPWTTDERWWDPERASRTSRFQVVDTAGTAWLLALEHGRWWAEGRYD</sequence>
<evidence type="ECO:0000259" key="2">
    <source>
        <dbReference type="Pfam" id="PF00817"/>
    </source>
</evidence>
<keyword evidence="1" id="KW-0227">DNA damage</keyword>
<dbReference type="InterPro" id="IPR043502">
    <property type="entry name" value="DNA/RNA_pol_sf"/>
</dbReference>
<keyword evidence="4" id="KW-1185">Reference proteome</keyword>
<name>A0ABP7FQ14_9MICO</name>
<dbReference type="PANTHER" id="PTHR35369:SF2">
    <property type="entry name" value="BLR3025 PROTEIN"/>
    <property type="match status" value="1"/>
</dbReference>
<dbReference type="InterPro" id="IPR001126">
    <property type="entry name" value="UmuC"/>
</dbReference>
<dbReference type="SUPFAM" id="SSF56672">
    <property type="entry name" value="DNA/RNA polymerases"/>
    <property type="match status" value="1"/>
</dbReference>
<evidence type="ECO:0000313" key="3">
    <source>
        <dbReference type="EMBL" id="GAA3744886.1"/>
    </source>
</evidence>
<accession>A0ABP7FQ14</accession>
<evidence type="ECO:0000313" key="4">
    <source>
        <dbReference type="Proteomes" id="UP001501004"/>
    </source>
</evidence>
<dbReference type="InterPro" id="IPR050356">
    <property type="entry name" value="SulA_CellDiv_inhibitor"/>
</dbReference>
<reference evidence="4" key="1">
    <citation type="journal article" date="2019" name="Int. J. Syst. Evol. Microbiol.">
        <title>The Global Catalogue of Microorganisms (GCM) 10K type strain sequencing project: providing services to taxonomists for standard genome sequencing and annotation.</title>
        <authorList>
            <consortium name="The Broad Institute Genomics Platform"/>
            <consortium name="The Broad Institute Genome Sequencing Center for Infectious Disease"/>
            <person name="Wu L."/>
            <person name="Ma J."/>
        </authorList>
    </citation>
    <scope>NUCLEOTIDE SEQUENCE [LARGE SCALE GENOMIC DNA]</scope>
    <source>
        <strain evidence="4">JCM 16949</strain>
    </source>
</reference>
<feature type="domain" description="UmuC" evidence="2">
    <location>
        <begin position="38"/>
        <end position="158"/>
    </location>
</feature>